<protein>
    <recommendedName>
        <fullName evidence="4">Ribosome-binding factor A</fullName>
    </recommendedName>
</protein>
<dbReference type="SUPFAM" id="SSF89919">
    <property type="entry name" value="Ribosome-binding factor A, RbfA"/>
    <property type="match status" value="1"/>
</dbReference>
<proteinExistence type="predicted"/>
<dbReference type="PANTHER" id="PTHR33515:SF1">
    <property type="entry name" value="RIBOSOME-BINDING FACTOR A, CHLOROPLASTIC-RELATED"/>
    <property type="match status" value="1"/>
</dbReference>
<dbReference type="Gene3D" id="3.30.300.20">
    <property type="match status" value="1"/>
</dbReference>
<dbReference type="GO" id="GO:0006364">
    <property type="term" value="P:rRNA processing"/>
    <property type="evidence" value="ECO:0007669"/>
    <property type="project" value="InterPro"/>
</dbReference>
<evidence type="ECO:0000256" key="1">
    <source>
        <dbReference type="ARBA" id="ARBA00022517"/>
    </source>
</evidence>
<accession>A0A2H0VAE3</accession>
<reference evidence="3" key="1">
    <citation type="submission" date="2017-09" db="EMBL/GenBank/DDBJ databases">
        <title>Depth-based differentiation of microbial function through sediment-hosted aquifers and enrichment of novel symbionts in the deep terrestrial subsurface.</title>
        <authorList>
            <person name="Probst A.J."/>
            <person name="Ladd B."/>
            <person name="Jarett J.K."/>
            <person name="Geller-Mcgrath D.E."/>
            <person name="Sieber C.M.K."/>
            <person name="Emerson J.B."/>
            <person name="Anantharaman K."/>
            <person name="Thomas B.C."/>
            <person name="Malmstrom R."/>
            <person name="Stieglmeier M."/>
            <person name="Klingl A."/>
            <person name="Woyke T."/>
            <person name="Ryan C.M."/>
            <person name="Banfield J.F."/>
        </authorList>
    </citation>
    <scope>NUCLEOTIDE SEQUENCE [LARGE SCALE GENOMIC DNA]</scope>
</reference>
<dbReference type="PANTHER" id="PTHR33515">
    <property type="entry name" value="RIBOSOME-BINDING FACTOR A, CHLOROPLASTIC-RELATED"/>
    <property type="match status" value="1"/>
</dbReference>
<keyword evidence="1" id="KW-0690">Ribosome biogenesis</keyword>
<sequence>MSKIPRINELILSELANAVSREIALPDALITISYVECSPDLKQAKVGFSVLPDRLAGTALRHLKSSTSQLIGLLRARIKLRKLPHLIWEFDATEREAEKIERLIMNLDDEDQIIADE</sequence>
<dbReference type="Proteomes" id="UP000229972">
    <property type="component" value="Unassembled WGS sequence"/>
</dbReference>
<comment type="caution">
    <text evidence="2">The sequence shown here is derived from an EMBL/GenBank/DDBJ whole genome shotgun (WGS) entry which is preliminary data.</text>
</comment>
<evidence type="ECO:0000313" key="3">
    <source>
        <dbReference type="Proteomes" id="UP000229972"/>
    </source>
</evidence>
<dbReference type="InterPro" id="IPR000238">
    <property type="entry name" value="RbfA"/>
</dbReference>
<dbReference type="InterPro" id="IPR023799">
    <property type="entry name" value="RbfA_dom_sf"/>
</dbReference>
<dbReference type="GO" id="GO:0043024">
    <property type="term" value="F:ribosomal small subunit binding"/>
    <property type="evidence" value="ECO:0007669"/>
    <property type="project" value="TreeGrafter"/>
</dbReference>
<evidence type="ECO:0000313" key="2">
    <source>
        <dbReference type="EMBL" id="PIR95339.1"/>
    </source>
</evidence>
<gene>
    <name evidence="2" type="ORF">COT93_02895</name>
</gene>
<dbReference type="Pfam" id="PF02033">
    <property type="entry name" value="RBFA"/>
    <property type="match status" value="1"/>
</dbReference>
<evidence type="ECO:0008006" key="4">
    <source>
        <dbReference type="Google" id="ProtNLM"/>
    </source>
</evidence>
<dbReference type="AlphaFoldDB" id="A0A2H0VAE3"/>
<dbReference type="GO" id="GO:0005829">
    <property type="term" value="C:cytosol"/>
    <property type="evidence" value="ECO:0007669"/>
    <property type="project" value="TreeGrafter"/>
</dbReference>
<dbReference type="InterPro" id="IPR015946">
    <property type="entry name" value="KH_dom-like_a/b"/>
</dbReference>
<organism evidence="2 3">
    <name type="scientific">Candidatus Falkowbacteria bacterium CG10_big_fil_rev_8_21_14_0_10_37_18</name>
    <dbReference type="NCBI Taxonomy" id="1974562"/>
    <lineage>
        <taxon>Bacteria</taxon>
        <taxon>Candidatus Falkowiibacteriota</taxon>
    </lineage>
</organism>
<name>A0A2H0VAE3_9BACT</name>
<dbReference type="EMBL" id="PFAL01000028">
    <property type="protein sequence ID" value="PIR95339.1"/>
    <property type="molecule type" value="Genomic_DNA"/>
</dbReference>